<feature type="domain" description="HU" evidence="2">
    <location>
        <begin position="1"/>
        <end position="125"/>
    </location>
</feature>
<dbReference type="Gene3D" id="4.10.520.10">
    <property type="entry name" value="IHF-like DNA-binding proteins"/>
    <property type="match status" value="1"/>
</dbReference>
<accession>A0ABW3IZ21</accession>
<name>A0ABW3IZ21_9FLAO</name>
<reference evidence="4" key="1">
    <citation type="journal article" date="2019" name="Int. J. Syst. Evol. Microbiol.">
        <title>The Global Catalogue of Microorganisms (GCM) 10K type strain sequencing project: providing services to taxonomists for standard genome sequencing and annotation.</title>
        <authorList>
            <consortium name="The Broad Institute Genomics Platform"/>
            <consortium name="The Broad Institute Genome Sequencing Center for Infectious Disease"/>
            <person name="Wu L."/>
            <person name="Ma J."/>
        </authorList>
    </citation>
    <scope>NUCLEOTIDE SEQUENCE [LARGE SCALE GENOMIC DNA]</scope>
    <source>
        <strain evidence="4">CECT 7649</strain>
    </source>
</reference>
<dbReference type="Proteomes" id="UP001597051">
    <property type="component" value="Unassembled WGS sequence"/>
</dbReference>
<dbReference type="SUPFAM" id="SSF47729">
    <property type="entry name" value="IHF-like DNA-binding proteins"/>
    <property type="match status" value="1"/>
</dbReference>
<dbReference type="GO" id="GO:0003677">
    <property type="term" value="F:DNA binding"/>
    <property type="evidence" value="ECO:0007669"/>
    <property type="project" value="UniProtKB-KW"/>
</dbReference>
<evidence type="ECO:0000313" key="3">
    <source>
        <dbReference type="EMBL" id="MFD0983453.1"/>
    </source>
</evidence>
<dbReference type="RefSeq" id="WP_379753769.1">
    <property type="nucleotide sequence ID" value="NZ_JBHSYB010000008.1"/>
</dbReference>
<dbReference type="InterPro" id="IPR005902">
    <property type="entry name" value="HU_DNA-bd_put"/>
</dbReference>
<organism evidence="3 4">
    <name type="scientific">Flavobacterium myungsuense</name>
    <dbReference type="NCBI Taxonomy" id="651823"/>
    <lineage>
        <taxon>Bacteria</taxon>
        <taxon>Pseudomonadati</taxon>
        <taxon>Bacteroidota</taxon>
        <taxon>Flavobacteriia</taxon>
        <taxon>Flavobacteriales</taxon>
        <taxon>Flavobacteriaceae</taxon>
        <taxon>Flavobacterium</taxon>
    </lineage>
</organism>
<keyword evidence="4" id="KW-1185">Reference proteome</keyword>
<dbReference type="Pfam" id="PF18291">
    <property type="entry name" value="HU-HIG"/>
    <property type="match status" value="1"/>
</dbReference>
<dbReference type="InterPro" id="IPR041607">
    <property type="entry name" value="HU-HIG"/>
</dbReference>
<keyword evidence="1 3" id="KW-0238">DNA-binding</keyword>
<protein>
    <submittedName>
        <fullName evidence="3">HU family DNA-binding protein</fullName>
    </submittedName>
</protein>
<proteinExistence type="predicted"/>
<evidence type="ECO:0000259" key="2">
    <source>
        <dbReference type="Pfam" id="PF18291"/>
    </source>
</evidence>
<evidence type="ECO:0000313" key="4">
    <source>
        <dbReference type="Proteomes" id="UP001597051"/>
    </source>
</evidence>
<dbReference type="NCBIfam" id="TIGR01201">
    <property type="entry name" value="HU_rel"/>
    <property type="match status" value="1"/>
</dbReference>
<sequence length="127" mass="13817">MAVSFKLVPKQNNLVAPPEVKYYPCAVSKGEADLDNLADVVSSRSSMSRADCYGVIIGLTEAIGEALADGKIVRIDALGTFQITIQGTAADSPEELGKSTIKGTKIVYRPSKKMKKRLENINFKRLR</sequence>
<comment type="caution">
    <text evidence="3">The sequence shown here is derived from an EMBL/GenBank/DDBJ whole genome shotgun (WGS) entry which is preliminary data.</text>
</comment>
<evidence type="ECO:0000256" key="1">
    <source>
        <dbReference type="ARBA" id="ARBA00023125"/>
    </source>
</evidence>
<dbReference type="InterPro" id="IPR010992">
    <property type="entry name" value="IHF-like_DNA-bd_dom_sf"/>
</dbReference>
<dbReference type="EMBL" id="JBHTIZ010000007">
    <property type="protein sequence ID" value="MFD0983453.1"/>
    <property type="molecule type" value="Genomic_DNA"/>
</dbReference>
<gene>
    <name evidence="3" type="ORF">ACFQ0S_03080</name>
</gene>